<evidence type="ECO:0000313" key="9">
    <source>
        <dbReference type="EMBL" id="STX31737.1"/>
    </source>
</evidence>
<keyword evidence="6" id="KW-0814">Transposable element</keyword>
<evidence type="ECO:0000256" key="1">
    <source>
        <dbReference type="ARBA" id="ARBA00002190"/>
    </source>
</evidence>
<comment type="similarity">
    <text evidence="2 6">Belongs to the transposase mutator family.</text>
</comment>
<evidence type="ECO:0000313" key="14">
    <source>
        <dbReference type="EMBL" id="STX60997.1"/>
    </source>
</evidence>
<protein>
    <recommendedName>
        <fullName evidence="6">Mutator family transposase</fullName>
    </recommendedName>
</protein>
<evidence type="ECO:0000313" key="11">
    <source>
        <dbReference type="EMBL" id="STX32663.1"/>
    </source>
</evidence>
<dbReference type="GO" id="GO:0006313">
    <property type="term" value="P:DNA transposition"/>
    <property type="evidence" value="ECO:0007669"/>
    <property type="project" value="UniProtKB-UniRule"/>
</dbReference>
<evidence type="ECO:0000313" key="13">
    <source>
        <dbReference type="EMBL" id="STX60946.1"/>
    </source>
</evidence>
<dbReference type="Pfam" id="PF00872">
    <property type="entry name" value="Transposase_mut"/>
    <property type="match status" value="1"/>
</dbReference>
<dbReference type="EMBL" id="UGNW01000002">
    <property type="protein sequence ID" value="STX60946.1"/>
    <property type="molecule type" value="Genomic_DNA"/>
</dbReference>
<proteinExistence type="inferred from homology"/>
<dbReference type="Proteomes" id="UP000255066">
    <property type="component" value="Unassembled WGS sequence"/>
</dbReference>
<evidence type="ECO:0000256" key="2">
    <source>
        <dbReference type="ARBA" id="ARBA00010961"/>
    </source>
</evidence>
<dbReference type="EMBL" id="UGNW01000001">
    <property type="protein sequence ID" value="STX32754.1"/>
    <property type="molecule type" value="Genomic_DNA"/>
</dbReference>
<comment type="function">
    <text evidence="1 6">Required for the transposition of the insertion element.</text>
</comment>
<keyword evidence="4 6" id="KW-0238">DNA-binding</keyword>
<dbReference type="NCBIfam" id="NF033543">
    <property type="entry name" value="transpos_IS256"/>
    <property type="match status" value="1"/>
</dbReference>
<dbReference type="EMBL" id="UGNW01000001">
    <property type="protein sequence ID" value="STX32663.1"/>
    <property type="molecule type" value="Genomic_DNA"/>
</dbReference>
<dbReference type="EMBL" id="UGNW01000001">
    <property type="protein sequence ID" value="STX30501.1"/>
    <property type="molecule type" value="Genomic_DNA"/>
</dbReference>
<name>A0A378ICC7_9GAMM</name>
<dbReference type="EMBL" id="UGNW01000001">
    <property type="protein sequence ID" value="STX32171.1"/>
    <property type="molecule type" value="Genomic_DNA"/>
</dbReference>
<dbReference type="PANTHER" id="PTHR33217">
    <property type="entry name" value="TRANSPOSASE FOR INSERTION SEQUENCE ELEMENT IS1081"/>
    <property type="match status" value="1"/>
</dbReference>
<evidence type="ECO:0000313" key="12">
    <source>
        <dbReference type="EMBL" id="STX32754.1"/>
    </source>
</evidence>
<dbReference type="PANTHER" id="PTHR33217:SF9">
    <property type="entry name" value="MUTATOR FAMILY TRANSPOSASE"/>
    <property type="match status" value="1"/>
</dbReference>
<evidence type="ECO:0000313" key="7">
    <source>
        <dbReference type="EMBL" id="STX30501.1"/>
    </source>
</evidence>
<sequence>MKDCNLKQSSTPAVAKGFEDPLTEVLRQGAKELIRKAVEAELSEMLSAYSDVRLLDGRPAVVRNGYLPARQLQTGIGEVEVQVPKVRDRSGSGIHFSSQLLPPYLRRTKSMEELIPWLYLKGLSTGDYTEALSALVGESARGLSANTVSRLKEKWLDEHKEWQRQDLSDKRYVYWWADGIYSKVRMDDKVCLLVIIGVTESGVKELVAVNDGYRESAASWSEVLTDLRQRGLPTAPKLAVGDGALGFWSALGAIYPETRQQRCWVHKTANVLNKLPKSMQPKVKAALHEIWMASTKEEAYKAFDNTVELYSAKYPKAMECLAKDKEELLAFYDFPAEHWIHIRTTNPIESAFATVRLRTNKSRNCGSRDTTLAMVFKLMEVAQKRWIKIRGFNLLTLVVNNVKFVNGVQVNEQSNRVAA</sequence>
<evidence type="ECO:0000256" key="5">
    <source>
        <dbReference type="ARBA" id="ARBA00023172"/>
    </source>
</evidence>
<organism evidence="11 15">
    <name type="scientific">Legionella birminghamensis</name>
    <dbReference type="NCBI Taxonomy" id="28083"/>
    <lineage>
        <taxon>Bacteria</taxon>
        <taxon>Pseudomonadati</taxon>
        <taxon>Pseudomonadota</taxon>
        <taxon>Gammaproteobacteria</taxon>
        <taxon>Legionellales</taxon>
        <taxon>Legionellaceae</taxon>
        <taxon>Legionella</taxon>
    </lineage>
</organism>
<gene>
    <name evidence="7" type="ORF">NCTC12437_00256</name>
    <name evidence="8" type="ORF">NCTC12437_00438</name>
    <name evidence="9" type="ORF">NCTC12437_01511</name>
    <name evidence="10" type="ORF">NCTC12437_01951</name>
    <name evidence="11" type="ORF">NCTC12437_02458</name>
    <name evidence="12" type="ORF">NCTC12437_02550</name>
    <name evidence="13" type="ORF">NCTC12437_03238</name>
    <name evidence="14" type="ORF">NCTC12437_03293</name>
</gene>
<dbReference type="AlphaFoldDB" id="A0A378ICC7"/>
<dbReference type="GO" id="GO:0004803">
    <property type="term" value="F:transposase activity"/>
    <property type="evidence" value="ECO:0007669"/>
    <property type="project" value="UniProtKB-UniRule"/>
</dbReference>
<evidence type="ECO:0000256" key="4">
    <source>
        <dbReference type="ARBA" id="ARBA00023125"/>
    </source>
</evidence>
<dbReference type="InterPro" id="IPR001207">
    <property type="entry name" value="Transposase_mutator"/>
</dbReference>
<accession>A0A378ICC7</accession>
<evidence type="ECO:0000256" key="6">
    <source>
        <dbReference type="RuleBase" id="RU365089"/>
    </source>
</evidence>
<dbReference type="EMBL" id="UGNW01000001">
    <property type="protein sequence ID" value="STX31737.1"/>
    <property type="molecule type" value="Genomic_DNA"/>
</dbReference>
<dbReference type="RefSeq" id="WP_115316897.1">
    <property type="nucleotide sequence ID" value="NZ_UGNW01000001.1"/>
</dbReference>
<evidence type="ECO:0000313" key="10">
    <source>
        <dbReference type="EMBL" id="STX32171.1"/>
    </source>
</evidence>
<dbReference type="GO" id="GO:0003677">
    <property type="term" value="F:DNA binding"/>
    <property type="evidence" value="ECO:0007669"/>
    <property type="project" value="UniProtKB-UniRule"/>
</dbReference>
<reference evidence="11 15" key="1">
    <citation type="submission" date="2018-06" db="EMBL/GenBank/DDBJ databases">
        <authorList>
            <consortium name="Pathogen Informatics"/>
            <person name="Doyle S."/>
        </authorList>
    </citation>
    <scope>NUCLEOTIDE SEQUENCE [LARGE SCALE GENOMIC DNA]</scope>
    <source>
        <strain evidence="11 15">NCTC12437</strain>
    </source>
</reference>
<dbReference type="EMBL" id="UGNW01000001">
    <property type="protein sequence ID" value="STX30677.1"/>
    <property type="molecule type" value="Genomic_DNA"/>
</dbReference>
<evidence type="ECO:0000313" key="15">
    <source>
        <dbReference type="Proteomes" id="UP000255066"/>
    </source>
</evidence>
<evidence type="ECO:0000313" key="8">
    <source>
        <dbReference type="EMBL" id="STX30677.1"/>
    </source>
</evidence>
<keyword evidence="5 6" id="KW-0233">DNA recombination</keyword>
<evidence type="ECO:0000256" key="3">
    <source>
        <dbReference type="ARBA" id="ARBA00022578"/>
    </source>
</evidence>
<dbReference type="EMBL" id="UGNW01000002">
    <property type="protein sequence ID" value="STX60997.1"/>
    <property type="molecule type" value="Genomic_DNA"/>
</dbReference>
<keyword evidence="3 6" id="KW-0815">Transposition</keyword>